<dbReference type="STRING" id="1423720.FC67_GL000338"/>
<sequence length="758" mass="83736">MSKYKKKVQKFYIFIFIIFTILLILWGNFQTISAATSNEADYNTALKTAPKGLSWDGGAFSKANFDDNSAQVVASQNPNSKDTSILKMTNKSYQVGGIWSNFDNDNFFNINHNQTVSMWLYFGYAKSYTNPDQFFPGDGMAFVLHNDPRGINAHSTGLKDGKTVPGDGETLGVWGTDWDMDETNSSKIAKTAIQNSVAIEFDTFLDRVTNYDDLKGEGASFDVLNSGSSSRNYAPHIAFGYPGEATNYVNQYVTNASGNKKHYFILNHLNSYGSGYDESLNLVDSKWHHLTVNWEKPQNGSNTGTLIYHYDDKDPATGEINTSGLTRSINVDTNKFSSSDGKLYWGFTGSTGRYTENNLIAFESIPSFVDAEASANIFDDTSNTEVNDGDHVNTNDDISYKYNLKYIGWTKNWSNIKTKIDIPDNMSFSSGEVTYANGQQESIPSSVFNSSQINYQLQQTLDTNNRTATITLHGKAAKTSTTQLTVPKAHGHFDGDNLITDTDAHSFIIDPKSITLESSTPDIIKVKKDTDVDIPAQVNYLGSGSIPDFSKLTIYQKIGDNDPMPIKNLIDSSGKFTLHISSSQLTSATTPVSFYVKDDSTANTLGQTNTLNRSIQIGGTVAFGDVSSNVAFKNINYGGNKQIIPRIDDWHVNVIDSREKGSSWTVQADATPLVNANKKTFNGNLIYRATPDSHSFDLSNNVNIAQYTKPNDQTDTKDITVPWTKESGILLSMNDNNNTAGQYRGTINWTLLDSLQNI</sequence>
<evidence type="ECO:0000313" key="3">
    <source>
        <dbReference type="Proteomes" id="UP000234653"/>
    </source>
</evidence>
<dbReference type="EMBL" id="CP018867">
    <property type="protein sequence ID" value="AUI72210.1"/>
    <property type="molecule type" value="Genomic_DNA"/>
</dbReference>
<keyword evidence="3" id="KW-1185">Reference proteome</keyword>
<dbReference type="Proteomes" id="UP000234653">
    <property type="component" value="Chromosome"/>
</dbReference>
<evidence type="ECO:0000256" key="1">
    <source>
        <dbReference type="SAM" id="Phobius"/>
    </source>
</evidence>
<keyword evidence="1" id="KW-1133">Transmembrane helix</keyword>
<dbReference type="Gene3D" id="2.60.120.200">
    <property type="match status" value="1"/>
</dbReference>
<dbReference type="SUPFAM" id="SSF49899">
    <property type="entry name" value="Concanavalin A-like lectins/glucanases"/>
    <property type="match status" value="1"/>
</dbReference>
<reference evidence="2 3" key="1">
    <citation type="submission" date="2016-12" db="EMBL/GenBank/DDBJ databases">
        <title>The whole genome sequencing and assembly of Lactobacillus alimentarius DSM 20249T strain.</title>
        <authorList>
            <person name="Lee Y.-J."/>
            <person name="Yi H."/>
            <person name="Bahn Y.-S."/>
            <person name="Kim J.F."/>
            <person name="Lee D.-W."/>
        </authorList>
    </citation>
    <scope>NUCLEOTIDE SEQUENCE [LARGE SCALE GENOMIC DNA]</scope>
    <source>
        <strain evidence="2 3">DSM 20249</strain>
    </source>
</reference>
<feature type="transmembrane region" description="Helical" evidence="1">
    <location>
        <begin position="12"/>
        <end position="29"/>
    </location>
</feature>
<dbReference type="KEGG" id="lali:LA20249_08465"/>
<evidence type="ECO:0000313" key="2">
    <source>
        <dbReference type="EMBL" id="AUI72210.1"/>
    </source>
</evidence>
<accession>A0A2K9HI42</accession>
<evidence type="ECO:0008006" key="4">
    <source>
        <dbReference type="Google" id="ProtNLM"/>
    </source>
</evidence>
<protein>
    <recommendedName>
        <fullName evidence="4">WxL domain-containing protein</fullName>
    </recommendedName>
</protein>
<dbReference type="InterPro" id="IPR013320">
    <property type="entry name" value="ConA-like_dom_sf"/>
</dbReference>
<organism evidence="2 3">
    <name type="scientific">Companilactobacillus alimentarius DSM 20249</name>
    <dbReference type="NCBI Taxonomy" id="1423720"/>
    <lineage>
        <taxon>Bacteria</taxon>
        <taxon>Bacillati</taxon>
        <taxon>Bacillota</taxon>
        <taxon>Bacilli</taxon>
        <taxon>Lactobacillales</taxon>
        <taxon>Lactobacillaceae</taxon>
        <taxon>Companilactobacillus</taxon>
    </lineage>
</organism>
<proteinExistence type="predicted"/>
<dbReference type="OrthoDB" id="2306834at2"/>
<gene>
    <name evidence="2" type="ORF">LA20249_08465</name>
</gene>
<dbReference type="RefSeq" id="WP_057738152.1">
    <property type="nucleotide sequence ID" value="NZ_AZDQ01000012.1"/>
</dbReference>
<name>A0A2K9HI42_9LACO</name>
<keyword evidence="1" id="KW-0472">Membrane</keyword>
<dbReference type="AlphaFoldDB" id="A0A2K9HI42"/>
<keyword evidence="1" id="KW-0812">Transmembrane</keyword>